<dbReference type="PANTHER" id="PTHR48022">
    <property type="entry name" value="PLASTIDIC GLUCOSE TRANSPORTER 4"/>
    <property type="match status" value="1"/>
</dbReference>
<evidence type="ECO:0000256" key="2">
    <source>
        <dbReference type="ARBA" id="ARBA00010992"/>
    </source>
</evidence>
<evidence type="ECO:0000256" key="9">
    <source>
        <dbReference type="SAM" id="Phobius"/>
    </source>
</evidence>
<sequence length="499" mass="54552">MFEFNTTALCSLGIALGGLVYGVDTGIIATTIAHDSFKLYMFGNLKGDTSLMGAIVSCYYAGTCVGSFATGSLMDKFGRRWLLFVSTLFTIAGSAIQCGAVNIGMMIAGRAVAGAATGTLLTVVPPYIAELAPPDNRARLVSMKGLQTALGYLIANWIGYAGSYAVGDAQWRIPLAMQIPPAILLLILTAFLPDSPRWLVAKEHHEDALKVLSKLHAERGDEFVQREMLEIREQLALEQARRKSSSWAELFTLRYARRVLLGCFIMNMTKLSGSGIVQNYQSLFYEGLGFEGRTVLLISGFYGIMGVIGQLINIAWVSDKWPRRRTVVVGSIVLAVFLTLLMLMSKYFGDGSNLAGAAAGVAFVFLFSGFYAVFFNSTVWVLVSEIFPQHLRGNGNSLAVFSMSVTNIWFSQITPLAINAIAWKFYLVMIGTNLAAAFIYWMWLPETNQLTLEEIAGAFGDDVAKNKLDELHFDAGEDDKPVGTVQIEESGHHTSGRHQ</sequence>
<feature type="transmembrane region" description="Helical" evidence="9">
    <location>
        <begin position="328"/>
        <end position="348"/>
    </location>
</feature>
<evidence type="ECO:0000256" key="7">
    <source>
        <dbReference type="RuleBase" id="RU003346"/>
    </source>
</evidence>
<dbReference type="InterPro" id="IPR005829">
    <property type="entry name" value="Sugar_transporter_CS"/>
</dbReference>
<feature type="transmembrane region" description="Helical" evidence="9">
    <location>
        <begin position="81"/>
        <end position="105"/>
    </location>
</feature>
<evidence type="ECO:0000256" key="1">
    <source>
        <dbReference type="ARBA" id="ARBA00004141"/>
    </source>
</evidence>
<dbReference type="InterPro" id="IPR020846">
    <property type="entry name" value="MFS_dom"/>
</dbReference>
<dbReference type="OMA" id="IFPQHLR"/>
<evidence type="ECO:0000259" key="10">
    <source>
        <dbReference type="PROSITE" id="PS50850"/>
    </source>
</evidence>
<dbReference type="InterPro" id="IPR050360">
    <property type="entry name" value="MFS_Sugar_Transporters"/>
</dbReference>
<protein>
    <submittedName>
        <fullName evidence="11">Putative mfs monosaccharide transporter protein</fullName>
    </submittedName>
</protein>
<keyword evidence="4 9" id="KW-0812">Transmembrane</keyword>
<dbReference type="eggNOG" id="KOG0254">
    <property type="taxonomic scope" value="Eukaryota"/>
</dbReference>
<dbReference type="GO" id="GO:0005351">
    <property type="term" value="F:carbohydrate:proton symporter activity"/>
    <property type="evidence" value="ECO:0007669"/>
    <property type="project" value="TreeGrafter"/>
</dbReference>
<dbReference type="EMBL" id="KB705687">
    <property type="protein sequence ID" value="EMR71184.1"/>
    <property type="molecule type" value="Genomic_DNA"/>
</dbReference>
<evidence type="ECO:0000313" key="11">
    <source>
        <dbReference type="EMBL" id="EMR71184.1"/>
    </source>
</evidence>
<keyword evidence="12" id="KW-1185">Reference proteome</keyword>
<proteinExistence type="inferred from homology"/>
<name>M7SX64_EUTLA</name>
<evidence type="ECO:0000256" key="5">
    <source>
        <dbReference type="ARBA" id="ARBA00022989"/>
    </source>
</evidence>
<feature type="transmembrane region" description="Helical" evidence="9">
    <location>
        <begin position="111"/>
        <end position="129"/>
    </location>
</feature>
<dbReference type="HOGENOM" id="CLU_001265_30_13_1"/>
<organism evidence="11 12">
    <name type="scientific">Eutypa lata (strain UCR-EL1)</name>
    <name type="common">Grapevine dieback disease fungus</name>
    <name type="synonym">Eutypa armeniacae</name>
    <dbReference type="NCBI Taxonomy" id="1287681"/>
    <lineage>
        <taxon>Eukaryota</taxon>
        <taxon>Fungi</taxon>
        <taxon>Dikarya</taxon>
        <taxon>Ascomycota</taxon>
        <taxon>Pezizomycotina</taxon>
        <taxon>Sordariomycetes</taxon>
        <taxon>Xylariomycetidae</taxon>
        <taxon>Xylariales</taxon>
        <taxon>Diatrypaceae</taxon>
        <taxon>Eutypa</taxon>
    </lineage>
</organism>
<dbReference type="Gene3D" id="1.20.1250.20">
    <property type="entry name" value="MFS general substrate transporter like domains"/>
    <property type="match status" value="1"/>
</dbReference>
<dbReference type="PRINTS" id="PR00171">
    <property type="entry name" value="SUGRTRNSPORT"/>
</dbReference>
<reference evidence="12" key="1">
    <citation type="journal article" date="2013" name="Genome Announc.">
        <title>Draft genome sequence of the grapevine dieback fungus Eutypa lata UCR-EL1.</title>
        <authorList>
            <person name="Blanco-Ulate B."/>
            <person name="Rolshausen P.E."/>
            <person name="Cantu D."/>
        </authorList>
    </citation>
    <scope>NUCLEOTIDE SEQUENCE [LARGE SCALE GENOMIC DNA]</scope>
    <source>
        <strain evidence="12">UCR-EL1</strain>
    </source>
</reference>
<feature type="domain" description="Major facilitator superfamily (MFS) profile" evidence="10">
    <location>
        <begin position="10"/>
        <end position="448"/>
    </location>
</feature>
<comment type="subcellular location">
    <subcellularLocation>
        <location evidence="1">Membrane</location>
        <topology evidence="1">Multi-pass membrane protein</topology>
    </subcellularLocation>
</comment>
<dbReference type="Pfam" id="PF00083">
    <property type="entry name" value="Sugar_tr"/>
    <property type="match status" value="1"/>
</dbReference>
<feature type="transmembrane region" description="Helical" evidence="9">
    <location>
        <begin position="50"/>
        <end position="69"/>
    </location>
</feature>
<dbReference type="KEGG" id="ela:UCREL1_1780"/>
<feature type="region of interest" description="Disordered" evidence="8">
    <location>
        <begin position="475"/>
        <end position="499"/>
    </location>
</feature>
<evidence type="ECO:0000256" key="4">
    <source>
        <dbReference type="ARBA" id="ARBA00022692"/>
    </source>
</evidence>
<dbReference type="PROSITE" id="PS50850">
    <property type="entry name" value="MFS"/>
    <property type="match status" value="1"/>
</dbReference>
<feature type="transmembrane region" description="Helical" evidence="9">
    <location>
        <begin position="149"/>
        <end position="167"/>
    </location>
</feature>
<keyword evidence="3 7" id="KW-0813">Transport</keyword>
<dbReference type="InterPro" id="IPR005828">
    <property type="entry name" value="MFS_sugar_transport-like"/>
</dbReference>
<evidence type="ECO:0000256" key="6">
    <source>
        <dbReference type="ARBA" id="ARBA00023136"/>
    </source>
</evidence>
<dbReference type="PROSITE" id="PS00217">
    <property type="entry name" value="SUGAR_TRANSPORT_2"/>
    <property type="match status" value="1"/>
</dbReference>
<feature type="transmembrane region" description="Helical" evidence="9">
    <location>
        <begin position="395"/>
        <end position="413"/>
    </location>
</feature>
<keyword evidence="6 9" id="KW-0472">Membrane</keyword>
<comment type="similarity">
    <text evidence="2 7">Belongs to the major facilitator superfamily. Sugar transporter (TC 2.A.1.1) family.</text>
</comment>
<feature type="transmembrane region" description="Helical" evidence="9">
    <location>
        <begin position="354"/>
        <end position="383"/>
    </location>
</feature>
<feature type="transmembrane region" description="Helical" evidence="9">
    <location>
        <begin position="297"/>
        <end position="316"/>
    </location>
</feature>
<dbReference type="Proteomes" id="UP000012174">
    <property type="component" value="Unassembled WGS sequence"/>
</dbReference>
<dbReference type="GO" id="GO:0016020">
    <property type="term" value="C:membrane"/>
    <property type="evidence" value="ECO:0007669"/>
    <property type="project" value="UniProtKB-SubCell"/>
</dbReference>
<dbReference type="SUPFAM" id="SSF103473">
    <property type="entry name" value="MFS general substrate transporter"/>
    <property type="match status" value="1"/>
</dbReference>
<dbReference type="FunFam" id="1.20.1250.20:FF:000134">
    <property type="entry name" value="MFS sugar transporter protein"/>
    <property type="match status" value="1"/>
</dbReference>
<evidence type="ECO:0000313" key="12">
    <source>
        <dbReference type="Proteomes" id="UP000012174"/>
    </source>
</evidence>
<dbReference type="OrthoDB" id="6612291at2759"/>
<gene>
    <name evidence="11" type="ORF">UCREL1_1780</name>
</gene>
<dbReference type="PANTHER" id="PTHR48022:SF11">
    <property type="entry name" value="MONOSACCHARIDE TRANSPORTER (HXT8), PUTATIVE (AFU_ORTHOLOGUE AFUA_2G08120)-RELATED"/>
    <property type="match status" value="1"/>
</dbReference>
<dbReference type="NCBIfam" id="TIGR00879">
    <property type="entry name" value="SP"/>
    <property type="match status" value="1"/>
</dbReference>
<accession>M7SX64</accession>
<dbReference type="InterPro" id="IPR003663">
    <property type="entry name" value="Sugar/inositol_transpt"/>
</dbReference>
<evidence type="ECO:0000256" key="3">
    <source>
        <dbReference type="ARBA" id="ARBA00022448"/>
    </source>
</evidence>
<dbReference type="InterPro" id="IPR036259">
    <property type="entry name" value="MFS_trans_sf"/>
</dbReference>
<dbReference type="AlphaFoldDB" id="M7SX64"/>
<keyword evidence="5 9" id="KW-1133">Transmembrane helix</keyword>
<evidence type="ECO:0000256" key="8">
    <source>
        <dbReference type="SAM" id="MobiDB-lite"/>
    </source>
</evidence>
<feature type="transmembrane region" description="Helical" evidence="9">
    <location>
        <begin position="425"/>
        <end position="444"/>
    </location>
</feature>
<feature type="transmembrane region" description="Helical" evidence="9">
    <location>
        <begin position="173"/>
        <end position="192"/>
    </location>
</feature>